<evidence type="ECO:0000313" key="2">
    <source>
        <dbReference type="Proteomes" id="UP000324222"/>
    </source>
</evidence>
<accession>A0A5B7DPD4</accession>
<sequence length="135" mass="14821">MDRFLQGGMVDKAAQGIPQGIFVLGNSLDMVQEDKVFLADMEGMVLVDIQQDMADQDSSLDNLLGIQRGMADQDSKRDTVLVDILKDILFLDNMVGTGVPGNLEGIKYLGNKWDMASEDILEGIVSLDNKEDNLL</sequence>
<evidence type="ECO:0000313" key="1">
    <source>
        <dbReference type="EMBL" id="MPC23075.1"/>
    </source>
</evidence>
<organism evidence="1 2">
    <name type="scientific">Portunus trituberculatus</name>
    <name type="common">Swimming crab</name>
    <name type="synonym">Neptunus trituberculatus</name>
    <dbReference type="NCBI Taxonomy" id="210409"/>
    <lineage>
        <taxon>Eukaryota</taxon>
        <taxon>Metazoa</taxon>
        <taxon>Ecdysozoa</taxon>
        <taxon>Arthropoda</taxon>
        <taxon>Crustacea</taxon>
        <taxon>Multicrustacea</taxon>
        <taxon>Malacostraca</taxon>
        <taxon>Eumalacostraca</taxon>
        <taxon>Eucarida</taxon>
        <taxon>Decapoda</taxon>
        <taxon>Pleocyemata</taxon>
        <taxon>Brachyura</taxon>
        <taxon>Eubrachyura</taxon>
        <taxon>Portunoidea</taxon>
        <taxon>Portunidae</taxon>
        <taxon>Portuninae</taxon>
        <taxon>Portunus</taxon>
    </lineage>
</organism>
<comment type="caution">
    <text evidence="1">The sequence shown here is derived from an EMBL/GenBank/DDBJ whole genome shotgun (WGS) entry which is preliminary data.</text>
</comment>
<gene>
    <name evidence="1" type="ORF">E2C01_016113</name>
</gene>
<dbReference type="Proteomes" id="UP000324222">
    <property type="component" value="Unassembled WGS sequence"/>
</dbReference>
<dbReference type="AlphaFoldDB" id="A0A5B7DPD4"/>
<keyword evidence="2" id="KW-1185">Reference proteome</keyword>
<dbReference type="EMBL" id="VSRR010001163">
    <property type="protein sequence ID" value="MPC23075.1"/>
    <property type="molecule type" value="Genomic_DNA"/>
</dbReference>
<reference evidence="1 2" key="1">
    <citation type="submission" date="2019-05" db="EMBL/GenBank/DDBJ databases">
        <title>Another draft genome of Portunus trituberculatus and its Hox gene families provides insights of decapod evolution.</title>
        <authorList>
            <person name="Jeong J.-H."/>
            <person name="Song I."/>
            <person name="Kim S."/>
            <person name="Choi T."/>
            <person name="Kim D."/>
            <person name="Ryu S."/>
            <person name="Kim W."/>
        </authorList>
    </citation>
    <scope>NUCLEOTIDE SEQUENCE [LARGE SCALE GENOMIC DNA]</scope>
    <source>
        <tissue evidence="1">Muscle</tissue>
    </source>
</reference>
<name>A0A5B7DPD4_PORTR</name>
<proteinExistence type="predicted"/>
<protein>
    <submittedName>
        <fullName evidence="1">Uncharacterized protein</fullName>
    </submittedName>
</protein>